<dbReference type="InterPro" id="IPR032508">
    <property type="entry name" value="FecR_C"/>
</dbReference>
<evidence type="ECO:0000259" key="1">
    <source>
        <dbReference type="Pfam" id="PF04773"/>
    </source>
</evidence>
<evidence type="ECO:0000259" key="2">
    <source>
        <dbReference type="Pfam" id="PF16344"/>
    </source>
</evidence>
<dbReference type="EMBL" id="JBHSMA010000002">
    <property type="protein sequence ID" value="MFC5409819.1"/>
    <property type="molecule type" value="Genomic_DNA"/>
</dbReference>
<accession>A0ABW0IAA1</accession>
<dbReference type="RefSeq" id="WP_379844374.1">
    <property type="nucleotide sequence ID" value="NZ_JBHSMA010000002.1"/>
</dbReference>
<feature type="domain" description="FecR protein" evidence="1">
    <location>
        <begin position="119"/>
        <end position="215"/>
    </location>
</feature>
<gene>
    <name evidence="3" type="ORF">ACFPMF_10905</name>
</gene>
<dbReference type="PIRSF" id="PIRSF018266">
    <property type="entry name" value="FecR"/>
    <property type="match status" value="1"/>
</dbReference>
<sequence length="340" mass="38497">MEPTKELLFAYFAGQATSVQQKVIGEWLTRPTSRELYFQWLDEWERSFPQYAPDVARHFDQFRHRLDAPVAESSPLIRPAPVEPSPPLRGSVRWLVAASVALALLVGGWFFREPLLYKTVTTGAYQLRAIQLPDGSTVALNSNSSLQLPRLGYGWFSRQVALTGDAVFDVRHLSTHQPFIVQATDGLAVEVLGTEFSVRSRARQAEVVLKRGKVNLHYATKNRPAQHLLMKPGDRVELDGKGRLRLQGQTDTTRFGNWRYRLFSFNQTPLREVVRQIRYVFGVEVQLADPALARRKLTGTIRAGSSDELAEALAELLDLRVSHRDQNIIFLKPTDNPIPQ</sequence>
<evidence type="ECO:0000313" key="4">
    <source>
        <dbReference type="Proteomes" id="UP001596106"/>
    </source>
</evidence>
<name>A0ABW0IAA1_9BACT</name>
<dbReference type="Gene3D" id="2.60.120.1440">
    <property type="match status" value="1"/>
</dbReference>
<comment type="caution">
    <text evidence="3">The sequence shown here is derived from an EMBL/GenBank/DDBJ whole genome shotgun (WGS) entry which is preliminary data.</text>
</comment>
<dbReference type="Pfam" id="PF04773">
    <property type="entry name" value="FecR"/>
    <property type="match status" value="1"/>
</dbReference>
<dbReference type="PANTHER" id="PTHR30273">
    <property type="entry name" value="PERIPLASMIC SIGNAL SENSOR AND SIGMA FACTOR ACTIVATOR FECR-RELATED"/>
    <property type="match status" value="1"/>
</dbReference>
<dbReference type="InterPro" id="IPR006860">
    <property type="entry name" value="FecR"/>
</dbReference>
<proteinExistence type="predicted"/>
<keyword evidence="4" id="KW-1185">Reference proteome</keyword>
<dbReference type="Proteomes" id="UP001596106">
    <property type="component" value="Unassembled WGS sequence"/>
</dbReference>
<dbReference type="Pfam" id="PF16344">
    <property type="entry name" value="FecR_C"/>
    <property type="match status" value="1"/>
</dbReference>
<reference evidence="4" key="1">
    <citation type="journal article" date="2019" name="Int. J. Syst. Evol. Microbiol.">
        <title>The Global Catalogue of Microorganisms (GCM) 10K type strain sequencing project: providing services to taxonomists for standard genome sequencing and annotation.</title>
        <authorList>
            <consortium name="The Broad Institute Genomics Platform"/>
            <consortium name="The Broad Institute Genome Sequencing Center for Infectious Disease"/>
            <person name="Wu L."/>
            <person name="Ma J."/>
        </authorList>
    </citation>
    <scope>NUCLEOTIDE SEQUENCE [LARGE SCALE GENOMIC DNA]</scope>
    <source>
        <strain evidence="4">CCUG 55250</strain>
    </source>
</reference>
<organism evidence="3 4">
    <name type="scientific">Larkinella bovis</name>
    <dbReference type="NCBI Taxonomy" id="683041"/>
    <lineage>
        <taxon>Bacteria</taxon>
        <taxon>Pseudomonadati</taxon>
        <taxon>Bacteroidota</taxon>
        <taxon>Cytophagia</taxon>
        <taxon>Cytophagales</taxon>
        <taxon>Spirosomataceae</taxon>
        <taxon>Larkinella</taxon>
    </lineage>
</organism>
<dbReference type="Gene3D" id="3.55.50.30">
    <property type="match status" value="1"/>
</dbReference>
<evidence type="ECO:0000313" key="3">
    <source>
        <dbReference type="EMBL" id="MFC5409819.1"/>
    </source>
</evidence>
<dbReference type="InterPro" id="IPR012373">
    <property type="entry name" value="Ferrdict_sens_TM"/>
</dbReference>
<feature type="domain" description="Protein FecR C-terminal" evidence="2">
    <location>
        <begin position="263"/>
        <end position="329"/>
    </location>
</feature>
<dbReference type="PANTHER" id="PTHR30273:SF2">
    <property type="entry name" value="PROTEIN FECR"/>
    <property type="match status" value="1"/>
</dbReference>
<protein>
    <submittedName>
        <fullName evidence="3">FecR family protein</fullName>
    </submittedName>
</protein>